<dbReference type="InterPro" id="IPR038158">
    <property type="entry name" value="H-NOX_domain_sf"/>
</dbReference>
<dbReference type="PANTHER" id="PTHR45655:SF13">
    <property type="entry name" value="SOLUBLE GUANYLATE CYCLASE GCY-32-RELATED"/>
    <property type="match status" value="1"/>
</dbReference>
<protein>
    <recommendedName>
        <fullName evidence="1">Heme NO-binding domain-containing protein</fullName>
    </recommendedName>
</protein>
<accession>A0A7U8GS84</accession>
<dbReference type="InterPro" id="IPR024096">
    <property type="entry name" value="NO_sig/Golgi_transp_ligand-bd"/>
</dbReference>
<keyword evidence="3" id="KW-1185">Reference proteome</keyword>
<evidence type="ECO:0000259" key="1">
    <source>
        <dbReference type="Pfam" id="PF07700"/>
    </source>
</evidence>
<dbReference type="GO" id="GO:0020037">
    <property type="term" value="F:heme binding"/>
    <property type="evidence" value="ECO:0007669"/>
    <property type="project" value="InterPro"/>
</dbReference>
<comment type="caution">
    <text evidence="2">The sequence shown here is derived from an EMBL/GenBank/DDBJ whole genome shotgun (WGS) entry which is preliminary data.</text>
</comment>
<dbReference type="PANTHER" id="PTHR45655">
    <property type="entry name" value="GUANYLATE CYCLASE SOLUBLE SUBUNIT BETA-2"/>
    <property type="match status" value="1"/>
</dbReference>
<dbReference type="OrthoDB" id="7266652at2"/>
<organism evidence="2 3">
    <name type="scientific">Neptuniibacter caesariensis</name>
    <dbReference type="NCBI Taxonomy" id="207954"/>
    <lineage>
        <taxon>Bacteria</taxon>
        <taxon>Pseudomonadati</taxon>
        <taxon>Pseudomonadota</taxon>
        <taxon>Gammaproteobacteria</taxon>
        <taxon>Oceanospirillales</taxon>
        <taxon>Oceanospirillaceae</taxon>
        <taxon>Neptuniibacter</taxon>
    </lineage>
</organism>
<evidence type="ECO:0000313" key="2">
    <source>
        <dbReference type="EMBL" id="EAR60997.1"/>
    </source>
</evidence>
<dbReference type="RefSeq" id="WP_007022273.1">
    <property type="nucleotide sequence ID" value="NZ_CH724127.1"/>
</dbReference>
<proteinExistence type="predicted"/>
<dbReference type="AlphaFoldDB" id="A0A7U8GS84"/>
<gene>
    <name evidence="2" type="ORF">MED92_01269</name>
</gene>
<reference evidence="2 3" key="1">
    <citation type="submission" date="2006-02" db="EMBL/GenBank/DDBJ databases">
        <authorList>
            <person name="Pinhassi J."/>
            <person name="Pedros-Alio C."/>
            <person name="Ferriera S."/>
            <person name="Johnson J."/>
            <person name="Kravitz S."/>
            <person name="Halpern A."/>
            <person name="Remington K."/>
            <person name="Beeson K."/>
            <person name="Tran B."/>
            <person name="Rogers Y.-H."/>
            <person name="Friedman R."/>
            <person name="Venter J.C."/>
        </authorList>
    </citation>
    <scope>NUCLEOTIDE SEQUENCE [LARGE SCALE GENOMIC DNA]</scope>
    <source>
        <strain evidence="2 3">MED92</strain>
    </source>
</reference>
<dbReference type="EMBL" id="AAOW01000011">
    <property type="protein sequence ID" value="EAR60997.1"/>
    <property type="molecule type" value="Genomic_DNA"/>
</dbReference>
<dbReference type="Pfam" id="PF07700">
    <property type="entry name" value="HNOB"/>
    <property type="match status" value="1"/>
</dbReference>
<dbReference type="Gene3D" id="3.90.1520.10">
    <property type="entry name" value="H-NOX domain"/>
    <property type="match status" value="1"/>
</dbReference>
<dbReference type="SUPFAM" id="SSF111126">
    <property type="entry name" value="Ligand-binding domain in the NO signalling and Golgi transport"/>
    <property type="match status" value="1"/>
</dbReference>
<evidence type="ECO:0000313" key="3">
    <source>
        <dbReference type="Proteomes" id="UP000002171"/>
    </source>
</evidence>
<sequence length="178" mass="20312">MKGVIFNVLEEMVIDQCGMQAWNEILDQLVMDGIYTAGESYPDSELFRLVQAISDKTGIATETLVGAFGEFLFDRLQQRYPMFVESEPDLRSFLMSVDGVIHIEVKKLFDNPNLPSFSYLEISDKELLMRYSSPRKLCLLAEGLIRGAAKHYQESITIKHPVCMHNRAEHCDLIIGFE</sequence>
<dbReference type="Proteomes" id="UP000002171">
    <property type="component" value="Unassembled WGS sequence"/>
</dbReference>
<dbReference type="InterPro" id="IPR011644">
    <property type="entry name" value="Heme_NO-bd"/>
</dbReference>
<feature type="domain" description="Heme NO-binding" evidence="1">
    <location>
        <begin position="2"/>
        <end position="160"/>
    </location>
</feature>
<name>A0A7U8GS84_NEPCE</name>